<dbReference type="Proteomes" id="UP001562425">
    <property type="component" value="Unassembled WGS sequence"/>
</dbReference>
<keyword evidence="2" id="KW-1185">Reference proteome</keyword>
<evidence type="ECO:0000313" key="2">
    <source>
        <dbReference type="Proteomes" id="UP001562425"/>
    </source>
</evidence>
<dbReference type="AlphaFoldDB" id="A0ABD1DW25"/>
<name>A0ABD1DW25_CULPP</name>
<evidence type="ECO:0000313" key="1">
    <source>
        <dbReference type="EMBL" id="KAL1403947.1"/>
    </source>
</evidence>
<proteinExistence type="predicted"/>
<sequence>MEHFSKVLAIVRAFKVQVLNRVRWLWEDLPDGYDSFWLLDIYLAVAGKSNETITDHAFCLCSQLPHSGDHHADYVDVRATLMVVGYFCRHGMSFQCAGIGDISSAVFADLVNISYSVLTFLLNVL</sequence>
<gene>
    <name evidence="1" type="ORF">pipiens_005510</name>
</gene>
<protein>
    <submittedName>
        <fullName evidence="1">Uncharacterized protein</fullName>
    </submittedName>
</protein>
<comment type="caution">
    <text evidence="1">The sequence shown here is derived from an EMBL/GenBank/DDBJ whole genome shotgun (WGS) entry which is preliminary data.</text>
</comment>
<dbReference type="EMBL" id="JBEHCU010000983">
    <property type="protein sequence ID" value="KAL1403947.1"/>
    <property type="molecule type" value="Genomic_DNA"/>
</dbReference>
<reference evidence="1 2" key="1">
    <citation type="submission" date="2024-05" db="EMBL/GenBank/DDBJ databases">
        <title>Culex pipiens pipiens assembly and annotation.</title>
        <authorList>
            <person name="Alout H."/>
            <person name="Durand T."/>
        </authorList>
    </citation>
    <scope>NUCLEOTIDE SEQUENCE [LARGE SCALE GENOMIC DNA]</scope>
    <source>
        <strain evidence="1">HA-2024</strain>
        <tissue evidence="1">Whole body</tissue>
    </source>
</reference>
<accession>A0ABD1DW25</accession>
<organism evidence="1 2">
    <name type="scientific">Culex pipiens pipiens</name>
    <name type="common">Northern house mosquito</name>
    <dbReference type="NCBI Taxonomy" id="38569"/>
    <lineage>
        <taxon>Eukaryota</taxon>
        <taxon>Metazoa</taxon>
        <taxon>Ecdysozoa</taxon>
        <taxon>Arthropoda</taxon>
        <taxon>Hexapoda</taxon>
        <taxon>Insecta</taxon>
        <taxon>Pterygota</taxon>
        <taxon>Neoptera</taxon>
        <taxon>Endopterygota</taxon>
        <taxon>Diptera</taxon>
        <taxon>Nematocera</taxon>
        <taxon>Culicoidea</taxon>
        <taxon>Culicidae</taxon>
        <taxon>Culicinae</taxon>
        <taxon>Culicini</taxon>
        <taxon>Culex</taxon>
        <taxon>Culex</taxon>
    </lineage>
</organism>